<keyword evidence="3" id="KW-0812">Transmembrane</keyword>
<dbReference type="SMART" id="SM00423">
    <property type="entry name" value="PSI"/>
    <property type="match status" value="3"/>
</dbReference>
<keyword evidence="3" id="KW-1133">Transmembrane helix</keyword>
<evidence type="ECO:0000256" key="1">
    <source>
        <dbReference type="ARBA" id="ARBA00023180"/>
    </source>
</evidence>
<dbReference type="AlphaFoldDB" id="A0A2B4RCU7"/>
<dbReference type="PANTHER" id="PTHR15191:SF3">
    <property type="entry name" value="PITUITARY TUMOR-TRANSFORMING GENE PROTEIN-BINDING FACTOR"/>
    <property type="match status" value="1"/>
</dbReference>
<dbReference type="GO" id="GO:0006606">
    <property type="term" value="P:protein import into nucleus"/>
    <property type="evidence" value="ECO:0007669"/>
    <property type="project" value="TreeGrafter"/>
</dbReference>
<dbReference type="GO" id="GO:0005737">
    <property type="term" value="C:cytoplasm"/>
    <property type="evidence" value="ECO:0007669"/>
    <property type="project" value="TreeGrafter"/>
</dbReference>
<comment type="caution">
    <text evidence="6">The sequence shown here is derived from an EMBL/GenBank/DDBJ whole genome shotgun (WGS) entry which is preliminary data.</text>
</comment>
<protein>
    <recommendedName>
        <fullName evidence="5">PSI domain-containing protein</fullName>
    </recommendedName>
</protein>
<sequence length="321" mass="35748">MKGIKIILLLALVELYHGSEIPWRKHNHRYDYPLDDQACSQNQPSCQECLSKEGSCEWCSDGSLTSQCVSQGSETCPRKYRQTVCNAQTADSSKRGSVMAYYDKSLDELSVVDTVLADDSAAGNSSVVTINATALCGSLGGCGNCTAKEFCVWCQSKQTCQVYYNSSTAEQSCPKEKTAYKGQCIYPIGVIPCHERRGSCKRCLNQDALCYWCSSTEKCARFPSVSFEPDDCPKEDWHNNKCPTANDLLWVLLPIMAIILIPIIVYLIIWLICCCMRAAGYEPLEPTEPSKKKHPKGIRLKPGSPSNKTDELRRKYDLSNP</sequence>
<feature type="compositionally biased region" description="Basic and acidic residues" evidence="2">
    <location>
        <begin position="308"/>
        <end position="321"/>
    </location>
</feature>
<evidence type="ECO:0000256" key="4">
    <source>
        <dbReference type="SAM" id="SignalP"/>
    </source>
</evidence>
<reference evidence="7" key="1">
    <citation type="journal article" date="2017" name="bioRxiv">
        <title>Comparative analysis of the genomes of Stylophora pistillata and Acropora digitifera provides evidence for extensive differences between species of corals.</title>
        <authorList>
            <person name="Voolstra C.R."/>
            <person name="Li Y."/>
            <person name="Liew Y.J."/>
            <person name="Baumgarten S."/>
            <person name="Zoccola D."/>
            <person name="Flot J.-F."/>
            <person name="Tambutte S."/>
            <person name="Allemand D."/>
            <person name="Aranda M."/>
        </authorList>
    </citation>
    <scope>NUCLEOTIDE SEQUENCE [LARGE SCALE GENOMIC DNA]</scope>
</reference>
<evidence type="ECO:0000259" key="5">
    <source>
        <dbReference type="SMART" id="SM00423"/>
    </source>
</evidence>
<dbReference type="InterPro" id="IPR016201">
    <property type="entry name" value="PSI"/>
</dbReference>
<evidence type="ECO:0000313" key="7">
    <source>
        <dbReference type="Proteomes" id="UP000225706"/>
    </source>
</evidence>
<dbReference type="PANTHER" id="PTHR15191">
    <property type="entry name" value="PROTEIN CBG20567"/>
    <property type="match status" value="1"/>
</dbReference>
<feature type="transmembrane region" description="Helical" evidence="3">
    <location>
        <begin position="248"/>
        <end position="273"/>
    </location>
</feature>
<evidence type="ECO:0000313" key="6">
    <source>
        <dbReference type="EMBL" id="PFX14986.1"/>
    </source>
</evidence>
<feature type="domain" description="PSI" evidence="5">
    <location>
        <begin position="192"/>
        <end position="243"/>
    </location>
</feature>
<dbReference type="OrthoDB" id="5959299at2759"/>
<dbReference type="EMBL" id="LSMT01000701">
    <property type="protein sequence ID" value="PFX14986.1"/>
    <property type="molecule type" value="Genomic_DNA"/>
</dbReference>
<dbReference type="Proteomes" id="UP000225706">
    <property type="component" value="Unassembled WGS sequence"/>
</dbReference>
<keyword evidence="7" id="KW-1185">Reference proteome</keyword>
<feature type="signal peptide" evidence="4">
    <location>
        <begin position="1"/>
        <end position="18"/>
    </location>
</feature>
<dbReference type="InterPro" id="IPR052304">
    <property type="entry name" value="PTTG1IP"/>
</dbReference>
<evidence type="ECO:0000256" key="2">
    <source>
        <dbReference type="SAM" id="MobiDB-lite"/>
    </source>
</evidence>
<keyword evidence="4" id="KW-0732">Signal</keyword>
<accession>A0A2B4RCU7</accession>
<organism evidence="6 7">
    <name type="scientific">Stylophora pistillata</name>
    <name type="common">Smooth cauliflower coral</name>
    <dbReference type="NCBI Taxonomy" id="50429"/>
    <lineage>
        <taxon>Eukaryota</taxon>
        <taxon>Metazoa</taxon>
        <taxon>Cnidaria</taxon>
        <taxon>Anthozoa</taxon>
        <taxon>Hexacorallia</taxon>
        <taxon>Scleractinia</taxon>
        <taxon>Astrocoeniina</taxon>
        <taxon>Pocilloporidae</taxon>
        <taxon>Stylophora</taxon>
    </lineage>
</organism>
<feature type="domain" description="PSI" evidence="5">
    <location>
        <begin position="135"/>
        <end position="185"/>
    </location>
</feature>
<gene>
    <name evidence="6" type="ORF">AWC38_SpisGene20821</name>
</gene>
<keyword evidence="1" id="KW-0325">Glycoprotein</keyword>
<name>A0A2B4RCU7_STYPI</name>
<keyword evidence="3" id="KW-0472">Membrane</keyword>
<feature type="region of interest" description="Disordered" evidence="2">
    <location>
        <begin position="285"/>
        <end position="321"/>
    </location>
</feature>
<dbReference type="GO" id="GO:0005634">
    <property type="term" value="C:nucleus"/>
    <property type="evidence" value="ECO:0007669"/>
    <property type="project" value="TreeGrafter"/>
</dbReference>
<feature type="chain" id="PRO_5012767114" description="PSI domain-containing protein" evidence="4">
    <location>
        <begin position="19"/>
        <end position="321"/>
    </location>
</feature>
<evidence type="ECO:0000256" key="3">
    <source>
        <dbReference type="SAM" id="Phobius"/>
    </source>
</evidence>
<feature type="domain" description="PSI" evidence="5">
    <location>
        <begin position="38"/>
        <end position="86"/>
    </location>
</feature>
<proteinExistence type="predicted"/>